<name>A0ABT4UGF4_9BACT</name>
<sequence>MKGVLITILVLSATFFAAKVKSQGSEEVWGGPNMTLNINAGEYSILAETLYIGSGTHYINGTLNIYSKYVVIDPNTTITGTGSIMIYNPSEAGNNASRTYIDGNLGVKSIDVNIILNNASGIELFNKDFPSELVSAGFVNNPTSTTYIGKDLSLAVDGADVWLDADIRGDLQLSVNASISNFSASRMIITNNSIISHLIKEGYSAGFTFPIGISDGDYTPVTINNASASTLYASVKNYGDHSNPVINEPGFGMNRLWHIYSNQNISADLTLYHNQATSSTTGADYIDALAYISQFDGSNWSNVATSDYTGSYGIHRNNSINIKTDPSTTAWFTKSSQPYILPLVLSGFKILSNNCDILLNWTTADEVNFSHFEVEFSNNGNVFTTIGKVDGGKYQYHFNTAQITKDGYYRLKMIDLNGKFTYSNALYTNSICPDININVYPNPTAGLLTISHLNQGSHIALLNSSGQTLMRLISKNTAAETINIGNLPAGIYNLVIRNGKKISTVKVFKQ</sequence>
<dbReference type="NCBIfam" id="TIGR04183">
    <property type="entry name" value="Por_Secre_tail"/>
    <property type="match status" value="1"/>
</dbReference>
<reference evidence="3 4" key="1">
    <citation type="submission" date="2022-12" db="EMBL/GenBank/DDBJ databases">
        <title>Chitinophagaceae gen. sp. nov., a new member of the family Chitinophagaceae, isolated from soil in a chemical factory.</title>
        <authorList>
            <person name="Ke Z."/>
        </authorList>
    </citation>
    <scope>NUCLEOTIDE SEQUENCE [LARGE SCALE GENOMIC DNA]</scope>
    <source>
        <strain evidence="3 4">LY-5</strain>
    </source>
</reference>
<comment type="caution">
    <text evidence="3">The sequence shown here is derived from an EMBL/GenBank/DDBJ whole genome shotgun (WGS) entry which is preliminary data.</text>
</comment>
<keyword evidence="4" id="KW-1185">Reference proteome</keyword>
<protein>
    <submittedName>
        <fullName evidence="3">T9SS type A sorting domain-containing protein</fullName>
    </submittedName>
</protein>
<dbReference type="RefSeq" id="WP_407030237.1">
    <property type="nucleotide sequence ID" value="NZ_JAQGEF010000003.1"/>
</dbReference>
<dbReference type="Proteomes" id="UP001210231">
    <property type="component" value="Unassembled WGS sequence"/>
</dbReference>
<dbReference type="InterPro" id="IPR026444">
    <property type="entry name" value="Secre_tail"/>
</dbReference>
<feature type="signal peptide" evidence="1">
    <location>
        <begin position="1"/>
        <end position="17"/>
    </location>
</feature>
<proteinExistence type="predicted"/>
<feature type="chain" id="PRO_5046389719" evidence="1">
    <location>
        <begin position="18"/>
        <end position="510"/>
    </location>
</feature>
<dbReference type="InterPro" id="IPR013783">
    <property type="entry name" value="Ig-like_fold"/>
</dbReference>
<organism evidence="3 4">
    <name type="scientific">Polluticaenibacter yanchengensis</name>
    <dbReference type="NCBI Taxonomy" id="3014562"/>
    <lineage>
        <taxon>Bacteria</taxon>
        <taxon>Pseudomonadati</taxon>
        <taxon>Bacteroidota</taxon>
        <taxon>Chitinophagia</taxon>
        <taxon>Chitinophagales</taxon>
        <taxon>Chitinophagaceae</taxon>
        <taxon>Polluticaenibacter</taxon>
    </lineage>
</organism>
<dbReference type="Pfam" id="PF18962">
    <property type="entry name" value="Por_Secre_tail"/>
    <property type="match status" value="1"/>
</dbReference>
<evidence type="ECO:0000256" key="1">
    <source>
        <dbReference type="SAM" id="SignalP"/>
    </source>
</evidence>
<dbReference type="Gene3D" id="2.60.40.10">
    <property type="entry name" value="Immunoglobulins"/>
    <property type="match status" value="1"/>
</dbReference>
<feature type="domain" description="Secretion system C-terminal sorting" evidence="2">
    <location>
        <begin position="439"/>
        <end position="506"/>
    </location>
</feature>
<keyword evidence="1" id="KW-0732">Signal</keyword>
<dbReference type="EMBL" id="JAQGEF010000003">
    <property type="protein sequence ID" value="MDA3613907.1"/>
    <property type="molecule type" value="Genomic_DNA"/>
</dbReference>
<evidence type="ECO:0000313" key="4">
    <source>
        <dbReference type="Proteomes" id="UP001210231"/>
    </source>
</evidence>
<accession>A0ABT4UGF4</accession>
<gene>
    <name evidence="3" type="ORF">O3P16_03745</name>
</gene>
<evidence type="ECO:0000259" key="2">
    <source>
        <dbReference type="Pfam" id="PF18962"/>
    </source>
</evidence>
<evidence type="ECO:0000313" key="3">
    <source>
        <dbReference type="EMBL" id="MDA3613907.1"/>
    </source>
</evidence>